<keyword evidence="2" id="KW-1185">Reference proteome</keyword>
<evidence type="ECO:0000313" key="1">
    <source>
        <dbReference type="EMBL" id="MDN4072263.1"/>
    </source>
</evidence>
<sequence length="44" mass="5092">MGLFQGVNNYLEVPRRVIDLTNIRNKRDDILLYGAQRAQEKIGC</sequence>
<dbReference type="Proteomes" id="UP001168694">
    <property type="component" value="Unassembled WGS sequence"/>
</dbReference>
<evidence type="ECO:0000313" key="2">
    <source>
        <dbReference type="Proteomes" id="UP001168694"/>
    </source>
</evidence>
<accession>A0ABT8E2W5</accession>
<gene>
    <name evidence="1" type="ORF">QYF49_04365</name>
</gene>
<proteinExistence type="predicted"/>
<dbReference type="EMBL" id="JAUHLN010000001">
    <property type="protein sequence ID" value="MDN4072263.1"/>
    <property type="molecule type" value="Genomic_DNA"/>
</dbReference>
<dbReference type="RefSeq" id="WP_290398388.1">
    <property type="nucleotide sequence ID" value="NZ_JAUHLN010000001.1"/>
</dbReference>
<organism evidence="1 2">
    <name type="scientific">Fictibacillus terranigra</name>
    <dbReference type="NCBI Taxonomy" id="3058424"/>
    <lineage>
        <taxon>Bacteria</taxon>
        <taxon>Bacillati</taxon>
        <taxon>Bacillota</taxon>
        <taxon>Bacilli</taxon>
        <taxon>Bacillales</taxon>
        <taxon>Fictibacillaceae</taxon>
        <taxon>Fictibacillus</taxon>
    </lineage>
</organism>
<protein>
    <submittedName>
        <fullName evidence="1">Uncharacterized protein</fullName>
    </submittedName>
</protein>
<reference evidence="1" key="1">
    <citation type="submission" date="2023-06" db="EMBL/GenBank/DDBJ databases">
        <title>Draft Genome Sequences of Representative Paenibacillus Polymyxa, Bacillus cereus, Fictibacillus sp., and Brevibacillus agri Strains Isolated from Amazonian Dark Earth.</title>
        <authorList>
            <person name="Pellegrinetti T.A."/>
            <person name="Cunha I.C.M."/>
            <person name="Chaves M.G."/>
            <person name="Freitas A.S."/>
            <person name="Silva A.V.R."/>
            <person name="Tsai S.M."/>
            <person name="Mendes L.W."/>
        </authorList>
    </citation>
    <scope>NUCLEOTIDE SEQUENCE</scope>
    <source>
        <strain evidence="1">CENA-BCM004</strain>
    </source>
</reference>
<name>A0ABT8E2W5_9BACL</name>
<comment type="caution">
    <text evidence="1">The sequence shown here is derived from an EMBL/GenBank/DDBJ whole genome shotgun (WGS) entry which is preliminary data.</text>
</comment>